<reference evidence="14" key="1">
    <citation type="journal article" date="2020" name="mSystems">
        <title>Genome- and Community-Level Interaction Insights into Carbon Utilization and Element Cycling Functions of Hydrothermarchaeota in Hydrothermal Sediment.</title>
        <authorList>
            <person name="Zhou Z."/>
            <person name="Liu Y."/>
            <person name="Xu W."/>
            <person name="Pan J."/>
            <person name="Luo Z.H."/>
            <person name="Li M."/>
        </authorList>
    </citation>
    <scope>NUCLEOTIDE SEQUENCE [LARGE SCALE GENOMIC DNA]</scope>
    <source>
        <strain evidence="14">HyVt-456</strain>
    </source>
</reference>
<keyword evidence="8 10" id="KW-0411">Iron-sulfur</keyword>
<evidence type="ECO:0000256" key="11">
    <source>
        <dbReference type="SAM" id="MobiDB-lite"/>
    </source>
</evidence>
<organism evidence="14">
    <name type="scientific">Caldithrix abyssi</name>
    <dbReference type="NCBI Taxonomy" id="187145"/>
    <lineage>
        <taxon>Bacteria</taxon>
        <taxon>Pseudomonadati</taxon>
        <taxon>Calditrichota</taxon>
        <taxon>Calditrichia</taxon>
        <taxon>Calditrichales</taxon>
        <taxon>Calditrichaceae</taxon>
        <taxon>Caldithrix</taxon>
    </lineage>
</organism>
<comment type="caution">
    <text evidence="10">Lacks conserved residue(s) required for the propagation of feature annotation.</text>
</comment>
<evidence type="ECO:0000256" key="2">
    <source>
        <dbReference type="ARBA" id="ARBA00022485"/>
    </source>
</evidence>
<evidence type="ECO:0000256" key="7">
    <source>
        <dbReference type="ARBA" id="ARBA00023004"/>
    </source>
</evidence>
<dbReference type="InterPro" id="IPR010207">
    <property type="entry name" value="Elect_transpt_cplx_RnfB/RsxB"/>
</dbReference>
<feature type="domain" description="4Fe-4S" evidence="13">
    <location>
        <begin position="31"/>
        <end position="90"/>
    </location>
</feature>
<dbReference type="PANTHER" id="PTHR43560:SF1">
    <property type="entry name" value="ION-TRANSLOCATING OXIDOREDUCTASE COMPLEX SUBUNIT B"/>
    <property type="match status" value="1"/>
</dbReference>
<evidence type="ECO:0000256" key="9">
    <source>
        <dbReference type="ARBA" id="ARBA00023136"/>
    </source>
</evidence>
<feature type="binding site" evidence="10">
    <location>
        <position position="176"/>
    </location>
    <ligand>
        <name>[4Fe-4S] cluster</name>
        <dbReference type="ChEBI" id="CHEBI:49883"/>
        <label>3</label>
    </ligand>
</feature>
<dbReference type="InterPro" id="IPR017900">
    <property type="entry name" value="4Fe4S_Fe_S_CS"/>
</dbReference>
<keyword evidence="5 10" id="KW-1278">Translocase</keyword>
<feature type="region of interest" description="Disordered" evidence="11">
    <location>
        <begin position="268"/>
        <end position="288"/>
    </location>
</feature>
<dbReference type="EC" id="7.-.-.-" evidence="10"/>
<dbReference type="PROSITE" id="PS00198">
    <property type="entry name" value="4FE4S_FER_1"/>
    <property type="match status" value="1"/>
</dbReference>
<dbReference type="PROSITE" id="PS51656">
    <property type="entry name" value="4FE4S"/>
    <property type="match status" value="1"/>
</dbReference>
<comment type="similarity">
    <text evidence="10">Belongs to the 4Fe4S bacterial-type ferredoxin family. RnfB subfamily.</text>
</comment>
<evidence type="ECO:0000256" key="5">
    <source>
        <dbReference type="ARBA" id="ARBA00022967"/>
    </source>
</evidence>
<keyword evidence="3 10" id="KW-0479">Metal-binding</keyword>
<feature type="domain" description="4Fe-4S ferredoxin-type" evidence="12">
    <location>
        <begin position="161"/>
        <end position="190"/>
    </location>
</feature>
<feature type="binding site" evidence="10">
    <location>
        <position position="51"/>
    </location>
    <ligand>
        <name>[4Fe-4S] cluster</name>
        <dbReference type="ChEBI" id="CHEBI:49883"/>
        <label>1</label>
    </ligand>
</feature>
<dbReference type="EMBL" id="DRLD01000248">
    <property type="protein sequence ID" value="HED10804.1"/>
    <property type="molecule type" value="Genomic_DNA"/>
</dbReference>
<keyword evidence="10" id="KW-1003">Cell membrane</keyword>
<dbReference type="GO" id="GO:0051539">
    <property type="term" value="F:4 iron, 4 sulfur cluster binding"/>
    <property type="evidence" value="ECO:0007669"/>
    <property type="project" value="UniProtKB-UniRule"/>
</dbReference>
<keyword evidence="4 10" id="KW-0677">Repeat</keyword>
<dbReference type="GO" id="GO:0046872">
    <property type="term" value="F:metal ion binding"/>
    <property type="evidence" value="ECO:0007669"/>
    <property type="project" value="UniProtKB-KW"/>
</dbReference>
<comment type="subcellular location">
    <subcellularLocation>
        <location evidence="10">Cell membrane</location>
    </subcellularLocation>
</comment>
<evidence type="ECO:0000256" key="6">
    <source>
        <dbReference type="ARBA" id="ARBA00022982"/>
    </source>
</evidence>
<keyword evidence="6 10" id="KW-0249">Electron transport</keyword>
<feature type="binding site" evidence="10">
    <location>
        <position position="48"/>
    </location>
    <ligand>
        <name>[4Fe-4S] cluster</name>
        <dbReference type="ChEBI" id="CHEBI:49883"/>
        <label>1</label>
    </ligand>
</feature>
<evidence type="ECO:0000256" key="3">
    <source>
        <dbReference type="ARBA" id="ARBA00022723"/>
    </source>
</evidence>
<dbReference type="PANTHER" id="PTHR43560">
    <property type="entry name" value="ION-TRANSLOCATING OXIDOREDUCTASE COMPLEX SUBUNIT B"/>
    <property type="match status" value="1"/>
</dbReference>
<comment type="caution">
    <text evidence="14">The sequence shown here is derived from an EMBL/GenBank/DDBJ whole genome shotgun (WGS) entry which is preliminary data.</text>
</comment>
<dbReference type="GO" id="GO:0022900">
    <property type="term" value="P:electron transport chain"/>
    <property type="evidence" value="ECO:0007669"/>
    <property type="project" value="UniProtKB-UniRule"/>
</dbReference>
<keyword evidence="7 10" id="KW-0408">Iron</keyword>
<keyword evidence="9 10" id="KW-0472">Membrane</keyword>
<feature type="binding site" evidence="10">
    <location>
        <position position="136"/>
    </location>
    <ligand>
        <name>[4Fe-4S] cluster</name>
        <dbReference type="ChEBI" id="CHEBI:49883"/>
        <label>2</label>
    </ligand>
</feature>
<gene>
    <name evidence="10" type="primary">rnfB</name>
    <name evidence="14" type="ORF">ENJ10_08950</name>
</gene>
<comment type="cofactor">
    <cofactor evidence="10">
        <name>[4Fe-4S] cluster</name>
        <dbReference type="ChEBI" id="CHEBI:49883"/>
    </cofactor>
    <text evidence="10">Binds 3 [4Fe-4S] clusters.</text>
</comment>
<comment type="function">
    <text evidence="10">Part of a membrane-bound complex that couples electron transfer with translocation of ions across the membrane.</text>
</comment>
<evidence type="ECO:0000256" key="8">
    <source>
        <dbReference type="ARBA" id="ARBA00023014"/>
    </source>
</evidence>
<dbReference type="Gene3D" id="1.10.15.40">
    <property type="entry name" value="Electron transport complex subunit B, putative Fe-S cluster"/>
    <property type="match status" value="1"/>
</dbReference>
<accession>A0A7V1LML9</accession>
<protein>
    <recommendedName>
        <fullName evidence="10">Ion-translocating oxidoreductase complex subunit B</fullName>
        <ecNumber evidence="10">7.-.-.-</ecNumber>
    </recommendedName>
    <alternativeName>
        <fullName evidence="10">Rnf electron transport complex subunit B</fullName>
    </alternativeName>
</protein>
<dbReference type="Pfam" id="PF12837">
    <property type="entry name" value="Fer4_6"/>
    <property type="match status" value="1"/>
</dbReference>
<evidence type="ECO:0000256" key="4">
    <source>
        <dbReference type="ARBA" id="ARBA00022737"/>
    </source>
</evidence>
<dbReference type="GO" id="GO:0009055">
    <property type="term" value="F:electron transfer activity"/>
    <property type="evidence" value="ECO:0007669"/>
    <property type="project" value="InterPro"/>
</dbReference>
<feature type="binding site" evidence="10">
    <location>
        <position position="73"/>
    </location>
    <ligand>
        <name>[4Fe-4S] cluster</name>
        <dbReference type="ChEBI" id="CHEBI:49883"/>
        <label>1</label>
    </ligand>
</feature>
<feature type="binding site" evidence="10">
    <location>
        <position position="146"/>
    </location>
    <ligand>
        <name>[4Fe-4S] cluster</name>
        <dbReference type="ChEBI" id="CHEBI:49883"/>
        <label>2</label>
    </ligand>
</feature>
<proteinExistence type="inferred from homology"/>
<feature type="binding site" evidence="10">
    <location>
        <position position="170"/>
    </location>
    <ligand>
        <name>[4Fe-4S] cluster</name>
        <dbReference type="ChEBI" id="CHEBI:49883"/>
        <label>3</label>
    </ligand>
</feature>
<name>A0A7V1LML9_CALAY</name>
<dbReference type="GO" id="GO:0005886">
    <property type="term" value="C:plasma membrane"/>
    <property type="evidence" value="ECO:0007669"/>
    <property type="project" value="UniProtKB-SubCell"/>
</dbReference>
<dbReference type="Proteomes" id="UP000886005">
    <property type="component" value="Unassembled WGS sequence"/>
</dbReference>
<feature type="binding site" evidence="10">
    <location>
        <position position="173"/>
    </location>
    <ligand>
        <name>[4Fe-4S] cluster</name>
        <dbReference type="ChEBI" id="CHEBI:49883"/>
        <label>3</label>
    </ligand>
</feature>
<dbReference type="Pfam" id="PF04060">
    <property type="entry name" value="FeS"/>
    <property type="match status" value="1"/>
</dbReference>
<feature type="binding site" evidence="10">
    <location>
        <position position="140"/>
    </location>
    <ligand>
        <name>[4Fe-4S] cluster</name>
        <dbReference type="ChEBI" id="CHEBI:49883"/>
        <label>2</label>
    </ligand>
</feature>
<dbReference type="Gene3D" id="3.30.70.20">
    <property type="match status" value="2"/>
</dbReference>
<evidence type="ECO:0000256" key="10">
    <source>
        <dbReference type="HAMAP-Rule" id="MF_00463"/>
    </source>
</evidence>
<comment type="subunit">
    <text evidence="10">The complex is composed of six subunits: RnfA, RnfB, RnfC, RnfD, RnfE and RnfG.</text>
</comment>
<dbReference type="InterPro" id="IPR007202">
    <property type="entry name" value="4Fe-4S_dom"/>
</dbReference>
<evidence type="ECO:0000259" key="12">
    <source>
        <dbReference type="PROSITE" id="PS51379"/>
    </source>
</evidence>
<dbReference type="NCBIfam" id="TIGR01944">
    <property type="entry name" value="rnfB"/>
    <property type="match status" value="1"/>
</dbReference>
<dbReference type="SUPFAM" id="SSF54862">
    <property type="entry name" value="4Fe-4S ferredoxins"/>
    <property type="match status" value="2"/>
</dbReference>
<keyword evidence="2 10" id="KW-0004">4Fe-4S</keyword>
<feature type="region of interest" description="Hydrophobic" evidence="10">
    <location>
        <begin position="1"/>
        <end position="25"/>
    </location>
</feature>
<feature type="binding site" evidence="10">
    <location>
        <position position="150"/>
    </location>
    <ligand>
        <name>[4Fe-4S] cluster</name>
        <dbReference type="ChEBI" id="CHEBI:49883"/>
        <label>3</label>
    </ligand>
</feature>
<feature type="binding site" evidence="10">
    <location>
        <position position="56"/>
    </location>
    <ligand>
        <name>[4Fe-4S] cluster</name>
        <dbReference type="ChEBI" id="CHEBI:49883"/>
        <label>1</label>
    </ligand>
</feature>
<dbReference type="InterPro" id="IPR017896">
    <property type="entry name" value="4Fe4S_Fe-S-bd"/>
</dbReference>
<evidence type="ECO:0000313" key="14">
    <source>
        <dbReference type="EMBL" id="HED10804.1"/>
    </source>
</evidence>
<dbReference type="PROSITE" id="PS51379">
    <property type="entry name" value="4FE4S_FER_2"/>
    <property type="match status" value="1"/>
</dbReference>
<sequence length="288" mass="30653">MLILTALGALGGLTVVLALLLIIANRKLQVVEDPRIDIVEDMLPHANCGACGYPGCRPFAEALVHGDALPGKCTVSSDEGRQNIASFLGVDVGAQEKMVARLACGGGINVARNRARYQGLQSCEAASLVSGGGKECFWGCLGLGDCVDACDFDAIHLDAFHLPRVSEDKCTACGDCVVACPKDLLSLHPVSHRLWINCKNLEAGDEILEECRVACTACSRCAMDAPDNLITMKENLPVIDYSRYIDTTKPIERCPTGAIVYLDPKKGKVSGPKAKPVIRKGARTEAPT</sequence>
<feature type="binding site" evidence="10">
    <location>
        <position position="180"/>
    </location>
    <ligand>
        <name>[4Fe-4S] cluster</name>
        <dbReference type="ChEBI" id="CHEBI:49883"/>
        <label>2</label>
    </ligand>
</feature>
<dbReference type="HAMAP" id="MF_00463">
    <property type="entry name" value="RsxB_RnfB"/>
    <property type="match status" value="1"/>
</dbReference>
<evidence type="ECO:0000256" key="1">
    <source>
        <dbReference type="ARBA" id="ARBA00022448"/>
    </source>
</evidence>
<evidence type="ECO:0000259" key="13">
    <source>
        <dbReference type="PROSITE" id="PS51656"/>
    </source>
</evidence>
<dbReference type="AlphaFoldDB" id="A0A7V1LML9"/>
<keyword evidence="1 10" id="KW-0813">Transport</keyword>
<dbReference type="InterPro" id="IPR050395">
    <property type="entry name" value="4Fe4S_Ferredoxin_RnfB"/>
</dbReference>